<keyword evidence="3" id="KW-1185">Reference proteome</keyword>
<proteinExistence type="predicted"/>
<dbReference type="Pfam" id="PF13619">
    <property type="entry name" value="KTSC"/>
    <property type="match status" value="1"/>
</dbReference>
<dbReference type="AlphaFoldDB" id="A0A4Y5Z465"/>
<feature type="domain" description="KTSC" evidence="1">
    <location>
        <begin position="7"/>
        <end position="62"/>
    </location>
</feature>
<accession>A0A4Y5Z465</accession>
<dbReference type="InterPro" id="IPR025309">
    <property type="entry name" value="KTSC_dom"/>
</dbReference>
<evidence type="ECO:0000313" key="2">
    <source>
        <dbReference type="EMBL" id="QDE39894.1"/>
    </source>
</evidence>
<evidence type="ECO:0000259" key="1">
    <source>
        <dbReference type="Pfam" id="PF13619"/>
    </source>
</evidence>
<dbReference type="KEGG" id="lpy:FIV34_12070"/>
<dbReference type="EMBL" id="CP041046">
    <property type="protein sequence ID" value="QDE39894.1"/>
    <property type="molecule type" value="Genomic_DNA"/>
</dbReference>
<sequence length="70" mass="7848">MMRERVDSSVMAAIGYDPDAQVMEVEFVSGAVYRYAPVSGALYARFRTASSLGQFFDAYIRDVVPFTRLV</sequence>
<protein>
    <submittedName>
        <fullName evidence="2">KTSC domain-containing protein</fullName>
    </submittedName>
</protein>
<dbReference type="Proteomes" id="UP000316093">
    <property type="component" value="Chromosome"/>
</dbReference>
<organism evidence="2 3">
    <name type="scientific">Luteibacter pinisoli</name>
    <dbReference type="NCBI Taxonomy" id="2589080"/>
    <lineage>
        <taxon>Bacteria</taxon>
        <taxon>Pseudomonadati</taxon>
        <taxon>Pseudomonadota</taxon>
        <taxon>Gammaproteobacteria</taxon>
        <taxon>Lysobacterales</taxon>
        <taxon>Rhodanobacteraceae</taxon>
        <taxon>Luteibacter</taxon>
    </lineage>
</organism>
<evidence type="ECO:0000313" key="3">
    <source>
        <dbReference type="Proteomes" id="UP000316093"/>
    </source>
</evidence>
<gene>
    <name evidence="2" type="ORF">FIV34_12070</name>
</gene>
<reference evidence="2 3" key="1">
    <citation type="submission" date="2019-06" db="EMBL/GenBank/DDBJ databases">
        <title>A complete genome sequence for Luteibacter pinisoli MAH-14.</title>
        <authorList>
            <person name="Baltrus D.A."/>
        </authorList>
    </citation>
    <scope>NUCLEOTIDE SEQUENCE [LARGE SCALE GENOMIC DNA]</scope>
    <source>
        <strain evidence="2 3">MAH-14</strain>
    </source>
</reference>
<dbReference type="OrthoDB" id="8612029at2"/>
<name>A0A4Y5Z465_9GAMM</name>